<gene>
    <name evidence="1" type="ORF">Tci_680878</name>
</gene>
<proteinExistence type="predicted"/>
<feature type="non-terminal residue" evidence="1">
    <location>
        <position position="312"/>
    </location>
</feature>
<reference evidence="1" key="1">
    <citation type="journal article" date="2019" name="Sci. Rep.">
        <title>Draft genome of Tanacetum cinerariifolium, the natural source of mosquito coil.</title>
        <authorList>
            <person name="Yamashiro T."/>
            <person name="Shiraishi A."/>
            <person name="Satake H."/>
            <person name="Nakayama K."/>
        </authorList>
    </citation>
    <scope>NUCLEOTIDE SEQUENCE</scope>
</reference>
<evidence type="ECO:0000313" key="1">
    <source>
        <dbReference type="EMBL" id="GFB08907.1"/>
    </source>
</evidence>
<sequence length="312" mass="35097">MIILVLLVKRGSSTKPPAEAVTTSCYVFNKALVTKPHNKTPYELLNGRSPRIDFMRPIGCPVTIFNTLDPLGKFKGKANKGFLVGYSVTSNAFREIELLKMQVHKMLMAMPSLDDKAEDDKPKDNTGSKTIVKLVNKEDQAYRYELERLMSQEKKASDAADALRTYTSRTFSVGEPSFTHPGAFIPNGTLLYVDQDNSQIPSLEDTTELRSTSIFTSAYDDDLDTFTSLIQSVGIEVDFNNMESSTIMEPKKVAQALDDKSWVEAMQDELLQFSLRKVLRLVDLPYGKKAIGTKWVYRNKKDERGTIVRNKA</sequence>
<protein>
    <submittedName>
        <fullName evidence="1">Ribonuclease H-like domain-containing protein</fullName>
    </submittedName>
</protein>
<name>A0A699KS98_TANCI</name>
<organism evidence="1">
    <name type="scientific">Tanacetum cinerariifolium</name>
    <name type="common">Dalmatian daisy</name>
    <name type="synonym">Chrysanthemum cinerariifolium</name>
    <dbReference type="NCBI Taxonomy" id="118510"/>
    <lineage>
        <taxon>Eukaryota</taxon>
        <taxon>Viridiplantae</taxon>
        <taxon>Streptophyta</taxon>
        <taxon>Embryophyta</taxon>
        <taxon>Tracheophyta</taxon>
        <taxon>Spermatophyta</taxon>
        <taxon>Magnoliopsida</taxon>
        <taxon>eudicotyledons</taxon>
        <taxon>Gunneridae</taxon>
        <taxon>Pentapetalae</taxon>
        <taxon>asterids</taxon>
        <taxon>campanulids</taxon>
        <taxon>Asterales</taxon>
        <taxon>Asteraceae</taxon>
        <taxon>Asteroideae</taxon>
        <taxon>Anthemideae</taxon>
        <taxon>Anthemidinae</taxon>
        <taxon>Tanacetum</taxon>
    </lineage>
</organism>
<dbReference type="EMBL" id="BKCJ010549640">
    <property type="protein sequence ID" value="GFB08907.1"/>
    <property type="molecule type" value="Genomic_DNA"/>
</dbReference>
<accession>A0A699KS98</accession>
<comment type="caution">
    <text evidence="1">The sequence shown here is derived from an EMBL/GenBank/DDBJ whole genome shotgun (WGS) entry which is preliminary data.</text>
</comment>
<dbReference type="AlphaFoldDB" id="A0A699KS98"/>